<sequence>MTRWVTVAQQRHAIRRTEAARGIPVIITMCGYRVWQTTYDTRMAGPTVCLSCAHLTEPPTR</sequence>
<gene>
    <name evidence="1" type="ORF">SAMN06265360_12110</name>
</gene>
<keyword evidence="2" id="KW-1185">Reference proteome</keyword>
<proteinExistence type="predicted"/>
<name>A0A238ZE21_9PSEU</name>
<evidence type="ECO:0000313" key="1">
    <source>
        <dbReference type="EMBL" id="SNR81766.1"/>
    </source>
</evidence>
<dbReference type="Proteomes" id="UP000198348">
    <property type="component" value="Unassembled WGS sequence"/>
</dbReference>
<dbReference type="EMBL" id="FZNW01000021">
    <property type="protein sequence ID" value="SNR81766.1"/>
    <property type="molecule type" value="Genomic_DNA"/>
</dbReference>
<accession>A0A238ZE21</accession>
<dbReference type="RefSeq" id="WP_141134732.1">
    <property type="nucleotide sequence ID" value="NZ_FZNW01000021.1"/>
</dbReference>
<organism evidence="1 2">
    <name type="scientific">Haloechinothrix alba</name>
    <dbReference type="NCBI Taxonomy" id="664784"/>
    <lineage>
        <taxon>Bacteria</taxon>
        <taxon>Bacillati</taxon>
        <taxon>Actinomycetota</taxon>
        <taxon>Actinomycetes</taxon>
        <taxon>Pseudonocardiales</taxon>
        <taxon>Pseudonocardiaceae</taxon>
        <taxon>Haloechinothrix</taxon>
    </lineage>
</organism>
<reference evidence="1 2" key="1">
    <citation type="submission" date="2017-06" db="EMBL/GenBank/DDBJ databases">
        <authorList>
            <person name="Kim H.J."/>
            <person name="Triplett B.A."/>
        </authorList>
    </citation>
    <scope>NUCLEOTIDE SEQUENCE [LARGE SCALE GENOMIC DNA]</scope>
    <source>
        <strain evidence="1 2">DSM 45207</strain>
    </source>
</reference>
<evidence type="ECO:0000313" key="2">
    <source>
        <dbReference type="Proteomes" id="UP000198348"/>
    </source>
</evidence>
<dbReference type="OrthoDB" id="3700728at2"/>
<dbReference type="AlphaFoldDB" id="A0A238ZE21"/>
<protein>
    <submittedName>
        <fullName evidence="1">Uncharacterized protein</fullName>
    </submittedName>
</protein>